<organism evidence="2 3">
    <name type="scientific">Panicum virgatum</name>
    <name type="common">Blackwell switchgrass</name>
    <dbReference type="NCBI Taxonomy" id="38727"/>
    <lineage>
        <taxon>Eukaryota</taxon>
        <taxon>Viridiplantae</taxon>
        <taxon>Streptophyta</taxon>
        <taxon>Embryophyta</taxon>
        <taxon>Tracheophyta</taxon>
        <taxon>Spermatophyta</taxon>
        <taxon>Magnoliopsida</taxon>
        <taxon>Liliopsida</taxon>
        <taxon>Poales</taxon>
        <taxon>Poaceae</taxon>
        <taxon>PACMAD clade</taxon>
        <taxon>Panicoideae</taxon>
        <taxon>Panicodae</taxon>
        <taxon>Paniceae</taxon>
        <taxon>Panicinae</taxon>
        <taxon>Panicum</taxon>
        <taxon>Panicum sect. Hiantes</taxon>
    </lineage>
</organism>
<keyword evidence="3" id="KW-1185">Reference proteome</keyword>
<dbReference type="Proteomes" id="UP000823388">
    <property type="component" value="Chromosome 8K"/>
</dbReference>
<evidence type="ECO:0000313" key="3">
    <source>
        <dbReference type="Proteomes" id="UP000823388"/>
    </source>
</evidence>
<protein>
    <submittedName>
        <fullName evidence="2">Uncharacterized protein</fullName>
    </submittedName>
</protein>
<feature type="region of interest" description="Disordered" evidence="1">
    <location>
        <begin position="28"/>
        <end position="83"/>
    </location>
</feature>
<dbReference type="EMBL" id="CM029051">
    <property type="protein sequence ID" value="KAG2564160.1"/>
    <property type="molecule type" value="Genomic_DNA"/>
</dbReference>
<comment type="caution">
    <text evidence="2">The sequence shown here is derived from an EMBL/GenBank/DDBJ whole genome shotgun (WGS) entry which is preliminary data.</text>
</comment>
<dbReference type="AlphaFoldDB" id="A0A8T0PR56"/>
<reference evidence="2" key="1">
    <citation type="submission" date="2020-05" db="EMBL/GenBank/DDBJ databases">
        <title>WGS assembly of Panicum virgatum.</title>
        <authorList>
            <person name="Lovell J.T."/>
            <person name="Jenkins J."/>
            <person name="Shu S."/>
            <person name="Juenger T.E."/>
            <person name="Schmutz J."/>
        </authorList>
    </citation>
    <scope>NUCLEOTIDE SEQUENCE</scope>
    <source>
        <strain evidence="2">AP13</strain>
    </source>
</reference>
<evidence type="ECO:0000313" key="2">
    <source>
        <dbReference type="EMBL" id="KAG2564160.1"/>
    </source>
</evidence>
<name>A0A8T0PR56_PANVG</name>
<sequence>MKLQTESEHPVATCRRGEEKNCNCTPARRSCRRQSRDSRPHARPPATSIHLHARRRQCKGLQDQEHGIDTAAGGTRRRSGEPRRAAATAFLGGGRCLIYRPGGQGFKYRPPWVSSSRPIEHVRSRLALREHDQNESIQTPFVNSKIAAIDQANLPKIMYNRPI</sequence>
<accession>A0A8T0PR56</accession>
<evidence type="ECO:0000256" key="1">
    <source>
        <dbReference type="SAM" id="MobiDB-lite"/>
    </source>
</evidence>
<gene>
    <name evidence="2" type="ORF">PVAP13_8KG388660</name>
</gene>
<proteinExistence type="predicted"/>